<dbReference type="Proteomes" id="UP001589575">
    <property type="component" value="Unassembled WGS sequence"/>
</dbReference>
<accession>A0ABV5G2P3</accession>
<keyword evidence="2" id="KW-1185">Reference proteome</keyword>
<dbReference type="EMBL" id="JBHMFI010000001">
    <property type="protein sequence ID" value="MFB9073197.1"/>
    <property type="molecule type" value="Genomic_DNA"/>
</dbReference>
<organism evidence="1 2">
    <name type="scientific">Citricoccus parietis</name>
    <dbReference type="NCBI Taxonomy" id="592307"/>
    <lineage>
        <taxon>Bacteria</taxon>
        <taxon>Bacillati</taxon>
        <taxon>Actinomycetota</taxon>
        <taxon>Actinomycetes</taxon>
        <taxon>Micrococcales</taxon>
        <taxon>Micrococcaceae</taxon>
        <taxon>Citricoccus</taxon>
    </lineage>
</organism>
<protein>
    <submittedName>
        <fullName evidence="1">Uncharacterized protein</fullName>
    </submittedName>
</protein>
<name>A0ABV5G2P3_9MICC</name>
<reference evidence="1 2" key="1">
    <citation type="submission" date="2024-09" db="EMBL/GenBank/DDBJ databases">
        <authorList>
            <person name="Sun Q."/>
            <person name="Mori K."/>
        </authorList>
    </citation>
    <scope>NUCLEOTIDE SEQUENCE [LARGE SCALE GENOMIC DNA]</scope>
    <source>
        <strain evidence="1 2">CCM 7609</strain>
    </source>
</reference>
<comment type="caution">
    <text evidence="1">The sequence shown here is derived from an EMBL/GenBank/DDBJ whole genome shotgun (WGS) entry which is preliminary data.</text>
</comment>
<proteinExistence type="predicted"/>
<evidence type="ECO:0000313" key="1">
    <source>
        <dbReference type="EMBL" id="MFB9073197.1"/>
    </source>
</evidence>
<gene>
    <name evidence="1" type="ORF">ACFFX0_19130</name>
</gene>
<evidence type="ECO:0000313" key="2">
    <source>
        <dbReference type="Proteomes" id="UP001589575"/>
    </source>
</evidence>
<sequence>MRWLATERRTYSLGSRYRASRSGTVTPGWAVIPGTRTAHGRYGRVPSLARRLTCSSAESVHPVMISSPRGRS</sequence>